<accession>A0A6A6AQU9</accession>
<name>A0A6A6AQU9_9PLEO</name>
<dbReference type="GeneID" id="54407742"/>
<dbReference type="EMBL" id="ML977498">
    <property type="protein sequence ID" value="KAF2134170.1"/>
    <property type="molecule type" value="Genomic_DNA"/>
</dbReference>
<protein>
    <submittedName>
        <fullName evidence="1">Uncharacterized protein</fullName>
    </submittedName>
</protein>
<evidence type="ECO:0000313" key="1">
    <source>
        <dbReference type="EMBL" id="KAF2134170.1"/>
    </source>
</evidence>
<keyword evidence="2" id="KW-1185">Reference proteome</keyword>
<organism evidence="1 2">
    <name type="scientific">Dothidotthia symphoricarpi CBS 119687</name>
    <dbReference type="NCBI Taxonomy" id="1392245"/>
    <lineage>
        <taxon>Eukaryota</taxon>
        <taxon>Fungi</taxon>
        <taxon>Dikarya</taxon>
        <taxon>Ascomycota</taxon>
        <taxon>Pezizomycotina</taxon>
        <taxon>Dothideomycetes</taxon>
        <taxon>Pleosporomycetidae</taxon>
        <taxon>Pleosporales</taxon>
        <taxon>Dothidotthiaceae</taxon>
        <taxon>Dothidotthia</taxon>
    </lineage>
</organism>
<reference evidence="1" key="1">
    <citation type="journal article" date="2020" name="Stud. Mycol.">
        <title>101 Dothideomycetes genomes: a test case for predicting lifestyles and emergence of pathogens.</title>
        <authorList>
            <person name="Haridas S."/>
            <person name="Albert R."/>
            <person name="Binder M."/>
            <person name="Bloem J."/>
            <person name="Labutti K."/>
            <person name="Salamov A."/>
            <person name="Andreopoulos B."/>
            <person name="Baker S."/>
            <person name="Barry K."/>
            <person name="Bills G."/>
            <person name="Bluhm B."/>
            <person name="Cannon C."/>
            <person name="Castanera R."/>
            <person name="Culley D."/>
            <person name="Daum C."/>
            <person name="Ezra D."/>
            <person name="Gonzalez J."/>
            <person name="Henrissat B."/>
            <person name="Kuo A."/>
            <person name="Liang C."/>
            <person name="Lipzen A."/>
            <person name="Lutzoni F."/>
            <person name="Magnuson J."/>
            <person name="Mondo S."/>
            <person name="Nolan M."/>
            <person name="Ohm R."/>
            <person name="Pangilinan J."/>
            <person name="Park H.-J."/>
            <person name="Ramirez L."/>
            <person name="Alfaro M."/>
            <person name="Sun H."/>
            <person name="Tritt A."/>
            <person name="Yoshinaga Y."/>
            <person name="Zwiers L.-H."/>
            <person name="Turgeon B."/>
            <person name="Goodwin S."/>
            <person name="Spatafora J."/>
            <person name="Crous P."/>
            <person name="Grigoriev I."/>
        </authorList>
    </citation>
    <scope>NUCLEOTIDE SEQUENCE</scope>
    <source>
        <strain evidence="1">CBS 119687</strain>
    </source>
</reference>
<proteinExistence type="predicted"/>
<dbReference type="Proteomes" id="UP000799771">
    <property type="component" value="Unassembled WGS sequence"/>
</dbReference>
<gene>
    <name evidence="1" type="ORF">P153DRAFT_363154</name>
</gene>
<dbReference type="AlphaFoldDB" id="A0A6A6AQU9"/>
<evidence type="ECO:0000313" key="2">
    <source>
        <dbReference type="Proteomes" id="UP000799771"/>
    </source>
</evidence>
<dbReference type="OrthoDB" id="5397557at2759"/>
<dbReference type="RefSeq" id="XP_033528557.1">
    <property type="nucleotide sequence ID" value="XM_033667310.1"/>
</dbReference>
<sequence>MAEMLSAIHTGPWNKPLDWSLNVTQDGEPRVLFSRSVQSGLASFPHAIFSLFGKLPTELQLDVLRFCDRPTLFQLMHVSSTMRIEARKLFWSDPDVWYHVDAPWLLAGGFPGPAYHAMNILPYVEQIEVEFDHMTSVLHDSEPSIGEAQSASSWVIEKRICDLWRTLRRRFPRVTHVVVSESHPRGAEHTPPCELKMVVQMCPLGVTVSASILQRDDVSCLLERNLWRLAGDASVAGEWEMVYPDWRRQSIILPPKEFRGLVGAYQHIDYQFQRFCSRKWAIPLLLIEARERHHFDERCEPFRCFEPTCVIGFERAGKWALHAMRTRHDEKGQGTIPPEEFRHRFEQHEAELRRMRKRDIEGALEKMLRDWSEKTSEEQLGAEQAFLHQLDHDPLYAHGRPAQESLTWLTYIREMEPKRN</sequence>